<accession>A0A4Q9V0J5</accession>
<evidence type="ECO:0000256" key="3">
    <source>
        <dbReference type="ARBA" id="ARBA00023015"/>
    </source>
</evidence>
<dbReference type="GO" id="GO:0003677">
    <property type="term" value="F:DNA binding"/>
    <property type="evidence" value="ECO:0007669"/>
    <property type="project" value="UniProtKB-KW"/>
</dbReference>
<evidence type="ECO:0000256" key="1">
    <source>
        <dbReference type="ARBA" id="ARBA00005384"/>
    </source>
</evidence>
<evidence type="ECO:0000259" key="6">
    <source>
        <dbReference type="PROSITE" id="PS50949"/>
    </source>
</evidence>
<dbReference type="CDD" id="cd00609">
    <property type="entry name" value="AAT_like"/>
    <property type="match status" value="1"/>
</dbReference>
<feature type="domain" description="HTH gntR-type" evidence="6">
    <location>
        <begin position="21"/>
        <end position="89"/>
    </location>
</feature>
<dbReference type="AlphaFoldDB" id="A0A4Q9V0J5"/>
<dbReference type="InterPro" id="IPR015421">
    <property type="entry name" value="PyrdxlP-dep_Trfase_major"/>
</dbReference>
<dbReference type="GO" id="GO:0030170">
    <property type="term" value="F:pyridoxal phosphate binding"/>
    <property type="evidence" value="ECO:0007669"/>
    <property type="project" value="InterPro"/>
</dbReference>
<sequence>MNNSVAERQILTYTLEERGAESLYSFLYNQIKSDIQRGRIAAGQKLPSKRRLAQHLGVSVITVENAYAQLVAEGYVDAQVRRGYFVNSLGNYLDSPANHQSNSVSSRARLLNYAENDDDAARATSDTAGKSVEIRADLCSNTMPTGVFPYKTWAKTMREVVAQTEECEILAQLDPCGAPILRERIAQYLHEFRGMEVDPRQIVVAAGAQTLYNLLIQLLGRNQAYAVEDPGYSRLTDIYRANDVQLAHVPLDDDGIRTDILQLMGANIAHVMPSHQYPTGIVTSISRRYELLAWAAQEGRYLIEDDYDAEFRLAGRPIPSLFGMDTTDSVIYINTFSKSLGAMFRMGYMVLPMHLAQRFRHELSFYSGTVSTIEQLTLARFIQTGAYDRHINRLRSMYRTIRDSLLGELGASGLGDLCGVKGQDAGLHFELRIEVLAAEDAICERMLARGIRLMPMNRFYQKIDDNQRESRFVVSYGALVASEIPYVVNCLSEVVHELQNELVHGVAKI</sequence>
<dbReference type="CDD" id="cd07377">
    <property type="entry name" value="WHTH_GntR"/>
    <property type="match status" value="1"/>
</dbReference>
<keyword evidence="4" id="KW-0238">DNA-binding</keyword>
<dbReference type="Gene3D" id="3.40.640.10">
    <property type="entry name" value="Type I PLP-dependent aspartate aminotransferase-like (Major domain)"/>
    <property type="match status" value="1"/>
</dbReference>
<reference evidence="7 8" key="1">
    <citation type="submission" date="2019-02" db="EMBL/GenBank/DDBJ databases">
        <title>Arcanobacterium bovis sp. nov., isolated from the milk of a cow with mastitis.</title>
        <authorList>
            <person name="Sammra O."/>
            <person name="Foster G."/>
            <person name="Hassan A."/>
            <person name="Alssahen M."/>
            <person name="Laemmler C."/>
            <person name="Borowiak M."/>
            <person name="Malorny B."/>
            <person name="Abdulmawjood A."/>
        </authorList>
    </citation>
    <scope>NUCLEOTIDE SEQUENCE [LARGE SCALE GENOMIC DNA]</scope>
    <source>
        <strain evidence="7 8">C605018/01/1</strain>
    </source>
</reference>
<keyword evidence="3" id="KW-0805">Transcription regulation</keyword>
<evidence type="ECO:0000313" key="7">
    <source>
        <dbReference type="EMBL" id="TBW22177.1"/>
    </source>
</evidence>
<dbReference type="InterPro" id="IPR036388">
    <property type="entry name" value="WH-like_DNA-bd_sf"/>
</dbReference>
<dbReference type="GO" id="GO:0003700">
    <property type="term" value="F:DNA-binding transcription factor activity"/>
    <property type="evidence" value="ECO:0007669"/>
    <property type="project" value="InterPro"/>
</dbReference>
<dbReference type="Pfam" id="PF00392">
    <property type="entry name" value="GntR"/>
    <property type="match status" value="1"/>
</dbReference>
<organism evidence="7 8">
    <name type="scientific">Arcanobacterium bovis</name>
    <dbReference type="NCBI Taxonomy" id="2529275"/>
    <lineage>
        <taxon>Bacteria</taxon>
        <taxon>Bacillati</taxon>
        <taxon>Actinomycetota</taxon>
        <taxon>Actinomycetes</taxon>
        <taxon>Actinomycetales</taxon>
        <taxon>Actinomycetaceae</taxon>
        <taxon>Arcanobacterium</taxon>
    </lineage>
</organism>
<dbReference type="PANTHER" id="PTHR46577:SF1">
    <property type="entry name" value="HTH-TYPE TRANSCRIPTIONAL REGULATORY PROTEIN GABR"/>
    <property type="match status" value="1"/>
</dbReference>
<dbReference type="InterPro" id="IPR004839">
    <property type="entry name" value="Aminotransferase_I/II_large"/>
</dbReference>
<comment type="similarity">
    <text evidence="1">In the C-terminal section; belongs to the class-I pyridoxal-phosphate-dependent aminotransferase family.</text>
</comment>
<dbReference type="PANTHER" id="PTHR46577">
    <property type="entry name" value="HTH-TYPE TRANSCRIPTIONAL REGULATORY PROTEIN GABR"/>
    <property type="match status" value="1"/>
</dbReference>
<gene>
    <name evidence="7" type="ORF">EZJ44_04970</name>
</gene>
<protein>
    <submittedName>
        <fullName evidence="7">PLP-dependent aminotransferase family protein</fullName>
    </submittedName>
</protein>
<keyword evidence="8" id="KW-1185">Reference proteome</keyword>
<dbReference type="OrthoDB" id="594134at2"/>
<evidence type="ECO:0000256" key="5">
    <source>
        <dbReference type="ARBA" id="ARBA00023163"/>
    </source>
</evidence>
<evidence type="ECO:0000256" key="4">
    <source>
        <dbReference type="ARBA" id="ARBA00023125"/>
    </source>
</evidence>
<dbReference type="EMBL" id="SJDT01000003">
    <property type="protein sequence ID" value="TBW22177.1"/>
    <property type="molecule type" value="Genomic_DNA"/>
</dbReference>
<keyword evidence="7" id="KW-0808">Transferase</keyword>
<dbReference type="SUPFAM" id="SSF46785">
    <property type="entry name" value="Winged helix' DNA-binding domain"/>
    <property type="match status" value="1"/>
</dbReference>
<dbReference type="Pfam" id="PF00155">
    <property type="entry name" value="Aminotran_1_2"/>
    <property type="match status" value="1"/>
</dbReference>
<dbReference type="Gene3D" id="1.10.10.10">
    <property type="entry name" value="Winged helix-like DNA-binding domain superfamily/Winged helix DNA-binding domain"/>
    <property type="match status" value="1"/>
</dbReference>
<dbReference type="Proteomes" id="UP000293036">
    <property type="component" value="Unassembled WGS sequence"/>
</dbReference>
<evidence type="ECO:0000313" key="8">
    <source>
        <dbReference type="Proteomes" id="UP000293036"/>
    </source>
</evidence>
<proteinExistence type="inferred from homology"/>
<keyword evidence="7" id="KW-0032">Aminotransferase</keyword>
<dbReference type="InterPro" id="IPR051446">
    <property type="entry name" value="HTH_trans_reg/aminotransferase"/>
</dbReference>
<comment type="caution">
    <text evidence="7">The sequence shown here is derived from an EMBL/GenBank/DDBJ whole genome shotgun (WGS) entry which is preliminary data.</text>
</comment>
<dbReference type="GO" id="GO:0008483">
    <property type="term" value="F:transaminase activity"/>
    <property type="evidence" value="ECO:0007669"/>
    <property type="project" value="UniProtKB-KW"/>
</dbReference>
<dbReference type="PROSITE" id="PS50949">
    <property type="entry name" value="HTH_GNTR"/>
    <property type="match status" value="1"/>
</dbReference>
<dbReference type="InterPro" id="IPR015424">
    <property type="entry name" value="PyrdxlP-dep_Trfase"/>
</dbReference>
<evidence type="ECO:0000256" key="2">
    <source>
        <dbReference type="ARBA" id="ARBA00022898"/>
    </source>
</evidence>
<dbReference type="InterPro" id="IPR036390">
    <property type="entry name" value="WH_DNA-bd_sf"/>
</dbReference>
<dbReference type="InterPro" id="IPR000524">
    <property type="entry name" value="Tscrpt_reg_HTH_GntR"/>
</dbReference>
<keyword evidence="5" id="KW-0804">Transcription</keyword>
<dbReference type="SUPFAM" id="SSF53383">
    <property type="entry name" value="PLP-dependent transferases"/>
    <property type="match status" value="1"/>
</dbReference>
<keyword evidence="2" id="KW-0663">Pyridoxal phosphate</keyword>
<dbReference type="SMART" id="SM00345">
    <property type="entry name" value="HTH_GNTR"/>
    <property type="match status" value="1"/>
</dbReference>
<name>A0A4Q9V0J5_9ACTO</name>